<protein>
    <submittedName>
        <fullName evidence="1">Uncharacterized protein</fullName>
    </submittedName>
</protein>
<evidence type="ECO:0000313" key="2">
    <source>
        <dbReference type="Proteomes" id="UP000823485"/>
    </source>
</evidence>
<dbReference type="EMBL" id="JAFBFH010000011">
    <property type="protein sequence ID" value="MBM7714952.1"/>
    <property type="molecule type" value="Genomic_DNA"/>
</dbReference>
<evidence type="ECO:0000313" key="1">
    <source>
        <dbReference type="EMBL" id="MBM7714952.1"/>
    </source>
</evidence>
<sequence>MLLLVRWDYLSSIQGSYFKKVHFVDALIKALSREHRCLDKELSPCRRLWLCYSRFYVNVKCREEHRIQVRKIGGSKNNQEEENNSFSSA</sequence>
<gene>
    <name evidence="1" type="ORF">JOC94_001924</name>
</gene>
<reference evidence="1 2" key="1">
    <citation type="submission" date="2021-01" db="EMBL/GenBank/DDBJ databases">
        <title>Genomic Encyclopedia of Type Strains, Phase IV (KMG-IV): sequencing the most valuable type-strain genomes for metagenomic binning, comparative biology and taxonomic classification.</title>
        <authorList>
            <person name="Goeker M."/>
        </authorList>
    </citation>
    <scope>NUCLEOTIDE SEQUENCE [LARGE SCALE GENOMIC DNA]</scope>
    <source>
        <strain evidence="1 2">DSM 105453</strain>
    </source>
</reference>
<proteinExistence type="predicted"/>
<name>A0ABS2R5M5_9BACI</name>
<organism evidence="1 2">
    <name type="scientific">Siminovitchia thermophila</name>
    <dbReference type="NCBI Taxonomy" id="1245522"/>
    <lineage>
        <taxon>Bacteria</taxon>
        <taxon>Bacillati</taxon>
        <taxon>Bacillota</taxon>
        <taxon>Bacilli</taxon>
        <taxon>Bacillales</taxon>
        <taxon>Bacillaceae</taxon>
        <taxon>Siminovitchia</taxon>
    </lineage>
</organism>
<dbReference type="Proteomes" id="UP000823485">
    <property type="component" value="Unassembled WGS sequence"/>
</dbReference>
<accession>A0ABS2R5M5</accession>
<keyword evidence="2" id="KW-1185">Reference proteome</keyword>
<comment type="caution">
    <text evidence="1">The sequence shown here is derived from an EMBL/GenBank/DDBJ whole genome shotgun (WGS) entry which is preliminary data.</text>
</comment>